<keyword evidence="1" id="KW-0732">Signal</keyword>
<dbReference type="Proteomes" id="UP001204144">
    <property type="component" value="Unassembled WGS sequence"/>
</dbReference>
<gene>
    <name evidence="3" type="ORF">EGI31_10365</name>
</gene>
<feature type="signal peptide" evidence="1">
    <location>
        <begin position="1"/>
        <end position="21"/>
    </location>
</feature>
<keyword evidence="4" id="KW-1185">Reference proteome</keyword>
<dbReference type="InterPro" id="IPR021533">
    <property type="entry name" value="PepSY-like"/>
</dbReference>
<dbReference type="Gene3D" id="3.40.1420.30">
    <property type="match status" value="2"/>
</dbReference>
<feature type="domain" description="Putative beta-lactamase-inhibitor-like PepSY-like" evidence="2">
    <location>
        <begin position="234"/>
        <end position="318"/>
    </location>
</feature>
<evidence type="ECO:0000313" key="4">
    <source>
        <dbReference type="Proteomes" id="UP001204144"/>
    </source>
</evidence>
<feature type="domain" description="Putative beta-lactamase-inhibitor-like PepSY-like" evidence="2">
    <location>
        <begin position="84"/>
        <end position="178"/>
    </location>
</feature>
<feature type="chain" id="PRO_5042203762" description="Putative beta-lactamase-inhibitor-like PepSY-like domain-containing protein" evidence="1">
    <location>
        <begin position="22"/>
        <end position="394"/>
    </location>
</feature>
<evidence type="ECO:0000256" key="1">
    <source>
        <dbReference type="SAM" id="SignalP"/>
    </source>
</evidence>
<accession>A0AAE3H2C7</accession>
<feature type="domain" description="Putative beta-lactamase-inhibitor-like PepSY-like" evidence="2">
    <location>
        <begin position="329"/>
        <end position="389"/>
    </location>
</feature>
<reference evidence="3 4" key="1">
    <citation type="submission" date="2018-11" db="EMBL/GenBank/DDBJ databases">
        <title>Novel bacteria species description.</title>
        <authorList>
            <person name="Han J.-H."/>
        </authorList>
    </citation>
    <scope>NUCLEOTIDE SEQUENCE [LARGE SCALE GENOMIC DNA]</scope>
    <source>
        <strain evidence="3 4">KCTC23259</strain>
    </source>
</reference>
<proteinExistence type="predicted"/>
<dbReference type="EMBL" id="RJUF01000026">
    <property type="protein sequence ID" value="MCP9763362.1"/>
    <property type="molecule type" value="Genomic_DNA"/>
</dbReference>
<evidence type="ECO:0000259" key="2">
    <source>
        <dbReference type="Pfam" id="PF11396"/>
    </source>
</evidence>
<protein>
    <recommendedName>
        <fullName evidence="2">Putative beta-lactamase-inhibitor-like PepSY-like domain-containing protein</fullName>
    </recommendedName>
</protein>
<organism evidence="3 4">
    <name type="scientific">Lacihabitans soyangensis</name>
    <dbReference type="NCBI Taxonomy" id="869394"/>
    <lineage>
        <taxon>Bacteria</taxon>
        <taxon>Pseudomonadati</taxon>
        <taxon>Bacteroidota</taxon>
        <taxon>Cytophagia</taxon>
        <taxon>Cytophagales</taxon>
        <taxon>Leadbetterellaceae</taxon>
        <taxon>Lacihabitans</taxon>
    </lineage>
</organism>
<dbReference type="SUPFAM" id="SSF160574">
    <property type="entry name" value="BT0923-like"/>
    <property type="match status" value="3"/>
</dbReference>
<name>A0AAE3H2C7_9BACT</name>
<sequence length="394" mass="43331">MKNLKLIFGLGAITLASNLMSCEQDQINSADFVNSENSITVDPVEIKLKLIDLPAPIKTQLQSLYTGFVFLEAKKTTTTAGVNFYTVKFLLKYVPYEIKFDTEGKILESKKAGVPETTLKETDLLAGITTYLKTNYAGYKFVSAKKYESNGKTYFEIKIKNSSGATVELKFDGTGKIILSSSNGQVVTIVKESELLPNIVTYLKTKYTTYSLVSATKIAKNGAIYYELKVKVGTKTYEIQFNANGVIMESSDTNVKSTAITPNTIPAGILEYLKANYAGYVFVSGEKNERATGTIIIIKIKQNNVTFELKFDEKGVFQSVSGSNKTSEVKINLADLPANAASYLKTTVTQMVLISVKKVTKNEAVTYVVKIKSGSKEYTVIFDSTGKMLSNKRS</sequence>
<dbReference type="RefSeq" id="WP_255037145.1">
    <property type="nucleotide sequence ID" value="NZ_RJUF01000026.1"/>
</dbReference>
<evidence type="ECO:0000313" key="3">
    <source>
        <dbReference type="EMBL" id="MCP9763362.1"/>
    </source>
</evidence>
<dbReference type="AlphaFoldDB" id="A0AAE3H2C7"/>
<dbReference type="Gene3D" id="3.10.450.360">
    <property type="match status" value="1"/>
</dbReference>
<dbReference type="Pfam" id="PF11396">
    <property type="entry name" value="PepSY_like"/>
    <property type="match status" value="3"/>
</dbReference>
<comment type="caution">
    <text evidence="3">The sequence shown here is derived from an EMBL/GenBank/DDBJ whole genome shotgun (WGS) entry which is preliminary data.</text>
</comment>